<dbReference type="EMBL" id="JAVRQU010000009">
    <property type="protein sequence ID" value="KAK5698675.1"/>
    <property type="molecule type" value="Genomic_DNA"/>
</dbReference>
<evidence type="ECO:0000313" key="7">
    <source>
        <dbReference type="Proteomes" id="UP001310594"/>
    </source>
</evidence>
<feature type="region of interest" description="Disordered" evidence="4">
    <location>
        <begin position="110"/>
        <end position="215"/>
    </location>
</feature>
<feature type="compositionally biased region" description="Basic and acidic residues" evidence="4">
    <location>
        <begin position="165"/>
        <end position="174"/>
    </location>
</feature>
<dbReference type="PANTHER" id="PTHR23351:SF24">
    <property type="entry name" value="ACTIVATING TRANSCRIPTION FACTOR 3-RELATED"/>
    <property type="match status" value="1"/>
</dbReference>
<protein>
    <recommendedName>
        <fullName evidence="5">BZIP domain-containing protein</fullName>
    </recommendedName>
</protein>
<keyword evidence="3" id="KW-0804">Transcription</keyword>
<sequence>MSGTPSHQSESAFQQALADPAFDPQPGFDFAEANDAVLRGMHDNDATALRMFSHGTHPNSAFNTMARSSTHNMGSLSPFRFGTEAFTPGMESVDPAGMSTDMSIDPLARAHIPTSLPPTTQTKIAQGRSDSVAEQYGQITPPESASPHKGGRKSSTSSSRSGHATKLDKSERARHAANQRHAKSKQSRPVLEERAESNSSGVVDDEEEDVETKKEKYREKNRIAAAKCRAKKKDNTDGLEERHRDLQASHNFLKREDRKLRDELSALRTLALQHSPDTPGCNCGDLHNYNRCKASEVAQGFHGPMVASPPDSVLSPGGSYGMSQANSLSARSMAELYGRPQPFSSGSSYAPVPVTSPEMYDSAMVAGGAELQQEFSSFFQDSAERGGYVG</sequence>
<proteinExistence type="predicted"/>
<dbReference type="AlphaFoldDB" id="A0AAN7W6B6"/>
<keyword evidence="1" id="KW-0805">Transcription regulation</keyword>
<comment type="caution">
    <text evidence="6">The sequence shown here is derived from an EMBL/GenBank/DDBJ whole genome shotgun (WGS) entry which is preliminary data.</text>
</comment>
<dbReference type="PROSITE" id="PS00036">
    <property type="entry name" value="BZIP_BASIC"/>
    <property type="match status" value="1"/>
</dbReference>
<feature type="compositionally biased region" description="Basic residues" evidence="4">
    <location>
        <begin position="175"/>
        <end position="186"/>
    </location>
</feature>
<dbReference type="GO" id="GO:0000978">
    <property type="term" value="F:RNA polymerase II cis-regulatory region sequence-specific DNA binding"/>
    <property type="evidence" value="ECO:0007669"/>
    <property type="project" value="TreeGrafter"/>
</dbReference>
<organism evidence="6 7">
    <name type="scientific">Elasticomyces elasticus</name>
    <dbReference type="NCBI Taxonomy" id="574655"/>
    <lineage>
        <taxon>Eukaryota</taxon>
        <taxon>Fungi</taxon>
        <taxon>Dikarya</taxon>
        <taxon>Ascomycota</taxon>
        <taxon>Pezizomycotina</taxon>
        <taxon>Dothideomycetes</taxon>
        <taxon>Dothideomycetidae</taxon>
        <taxon>Mycosphaerellales</taxon>
        <taxon>Teratosphaeriaceae</taxon>
        <taxon>Elasticomyces</taxon>
    </lineage>
</organism>
<dbReference type="InterPro" id="IPR000837">
    <property type="entry name" value="AP-1"/>
</dbReference>
<accession>A0AAN7W6B6</accession>
<dbReference type="GO" id="GO:0005634">
    <property type="term" value="C:nucleus"/>
    <property type="evidence" value="ECO:0007669"/>
    <property type="project" value="TreeGrafter"/>
</dbReference>
<dbReference type="Pfam" id="PF00170">
    <property type="entry name" value="bZIP_1"/>
    <property type="match status" value="1"/>
</dbReference>
<evidence type="ECO:0000256" key="2">
    <source>
        <dbReference type="ARBA" id="ARBA00023125"/>
    </source>
</evidence>
<feature type="region of interest" description="Disordered" evidence="4">
    <location>
        <begin position="1"/>
        <end position="29"/>
    </location>
</feature>
<evidence type="ECO:0000256" key="3">
    <source>
        <dbReference type="ARBA" id="ARBA00023163"/>
    </source>
</evidence>
<dbReference type="InterPro" id="IPR004827">
    <property type="entry name" value="bZIP"/>
</dbReference>
<reference evidence="6" key="1">
    <citation type="submission" date="2023-08" db="EMBL/GenBank/DDBJ databases">
        <title>Black Yeasts Isolated from many extreme environments.</title>
        <authorList>
            <person name="Coleine C."/>
            <person name="Stajich J.E."/>
            <person name="Selbmann L."/>
        </authorList>
    </citation>
    <scope>NUCLEOTIDE SEQUENCE</scope>
    <source>
        <strain evidence="6">CCFEE 5810</strain>
    </source>
</reference>
<feature type="compositionally biased region" description="Low complexity" evidence="4">
    <location>
        <begin position="153"/>
        <end position="162"/>
    </location>
</feature>
<keyword evidence="2" id="KW-0238">DNA-binding</keyword>
<dbReference type="PROSITE" id="PS50217">
    <property type="entry name" value="BZIP"/>
    <property type="match status" value="1"/>
</dbReference>
<dbReference type="InterPro" id="IPR046347">
    <property type="entry name" value="bZIP_sf"/>
</dbReference>
<name>A0AAN7W6B6_9PEZI</name>
<evidence type="ECO:0000259" key="5">
    <source>
        <dbReference type="PROSITE" id="PS50217"/>
    </source>
</evidence>
<dbReference type="SMART" id="SM00338">
    <property type="entry name" value="BRLZ"/>
    <property type="match status" value="1"/>
</dbReference>
<feature type="compositionally biased region" description="Polar residues" evidence="4">
    <location>
        <begin position="1"/>
        <end position="14"/>
    </location>
</feature>
<evidence type="ECO:0000313" key="6">
    <source>
        <dbReference type="EMBL" id="KAK5698675.1"/>
    </source>
</evidence>
<evidence type="ECO:0000256" key="1">
    <source>
        <dbReference type="ARBA" id="ARBA00023015"/>
    </source>
</evidence>
<dbReference type="PANTHER" id="PTHR23351">
    <property type="entry name" value="FOS TRANSCRIPTION FACTOR-RELATED"/>
    <property type="match status" value="1"/>
</dbReference>
<dbReference type="Proteomes" id="UP001310594">
    <property type="component" value="Unassembled WGS sequence"/>
</dbReference>
<dbReference type="SUPFAM" id="SSF57959">
    <property type="entry name" value="Leucine zipper domain"/>
    <property type="match status" value="1"/>
</dbReference>
<evidence type="ECO:0000256" key="4">
    <source>
        <dbReference type="SAM" id="MobiDB-lite"/>
    </source>
</evidence>
<feature type="domain" description="BZIP" evidence="5">
    <location>
        <begin position="211"/>
        <end position="274"/>
    </location>
</feature>
<dbReference type="GO" id="GO:0000981">
    <property type="term" value="F:DNA-binding transcription factor activity, RNA polymerase II-specific"/>
    <property type="evidence" value="ECO:0007669"/>
    <property type="project" value="TreeGrafter"/>
</dbReference>
<gene>
    <name evidence="6" type="ORF">LTR97_006323</name>
</gene>
<dbReference type="Gene3D" id="1.20.5.170">
    <property type="match status" value="1"/>
</dbReference>